<organism evidence="9 10">
    <name type="scientific">Eubacterium pyruvativorans</name>
    <dbReference type="NCBI Taxonomy" id="155865"/>
    <lineage>
        <taxon>Bacteria</taxon>
        <taxon>Bacillati</taxon>
        <taxon>Bacillota</taxon>
        <taxon>Clostridia</taxon>
        <taxon>Eubacteriales</taxon>
        <taxon>Eubacteriaceae</taxon>
        <taxon>Eubacterium</taxon>
    </lineage>
</organism>
<feature type="transmembrane region" description="Helical" evidence="8">
    <location>
        <begin position="43"/>
        <end position="62"/>
    </location>
</feature>
<evidence type="ECO:0000256" key="2">
    <source>
        <dbReference type="ARBA" id="ARBA00022448"/>
    </source>
</evidence>
<dbReference type="OrthoDB" id="9803631at2"/>
<proteinExistence type="inferred from homology"/>
<dbReference type="RefSeq" id="WP_090162788.1">
    <property type="nucleotide sequence ID" value="NZ_CACVNK010000044.1"/>
</dbReference>
<dbReference type="EC" id="7.-.-.-" evidence="8"/>
<dbReference type="InterPro" id="IPR050133">
    <property type="entry name" value="NqrDE/RnfAE_oxidrdctase"/>
</dbReference>
<dbReference type="HAMAP" id="MF_00459">
    <property type="entry name" value="RsxA_RnfA"/>
    <property type="match status" value="1"/>
</dbReference>
<dbReference type="PANTHER" id="PTHR30335:SF0">
    <property type="entry name" value="ION-TRANSLOCATING OXIDOREDUCTASE COMPLEX SUBUNIT A"/>
    <property type="match status" value="1"/>
</dbReference>
<feature type="transmembrane region" description="Helical" evidence="8">
    <location>
        <begin position="174"/>
        <end position="193"/>
    </location>
</feature>
<evidence type="ECO:0000256" key="7">
    <source>
        <dbReference type="ARBA" id="ARBA00023136"/>
    </source>
</evidence>
<keyword evidence="6 8" id="KW-1133">Transmembrane helix</keyword>
<dbReference type="AlphaFoldDB" id="A0A1I7FR32"/>
<dbReference type="PIRSF" id="PIRSF006102">
    <property type="entry name" value="NQR_DE"/>
    <property type="match status" value="1"/>
</dbReference>
<evidence type="ECO:0000256" key="3">
    <source>
        <dbReference type="ARBA" id="ARBA00022692"/>
    </source>
</evidence>
<gene>
    <name evidence="8" type="primary">rnfA</name>
    <name evidence="9" type="ORF">SAMN05216508_10391</name>
</gene>
<protein>
    <recommendedName>
        <fullName evidence="8">Ion-translocating oxidoreductase complex subunit A</fullName>
        <ecNumber evidence="8">7.-.-.-</ecNumber>
    </recommendedName>
    <alternativeName>
        <fullName evidence="8">Rnf electron transport complex subunit A</fullName>
    </alternativeName>
</protein>
<dbReference type="InterPro" id="IPR003667">
    <property type="entry name" value="NqrDE/RnfAE"/>
</dbReference>
<evidence type="ECO:0000256" key="4">
    <source>
        <dbReference type="ARBA" id="ARBA00022967"/>
    </source>
</evidence>
<feature type="transmembrane region" description="Helical" evidence="8">
    <location>
        <begin position="101"/>
        <end position="125"/>
    </location>
</feature>
<dbReference type="NCBIfam" id="TIGR01943">
    <property type="entry name" value="rnfA"/>
    <property type="match status" value="1"/>
</dbReference>
<keyword evidence="5 8" id="KW-0249">Electron transport</keyword>
<comment type="subcellular location">
    <subcellularLocation>
        <location evidence="8">Cell membrane</location>
        <topology evidence="8">Multi-pass membrane protein</topology>
    </subcellularLocation>
    <subcellularLocation>
        <location evidence="1">Endomembrane system</location>
        <topology evidence="1">Multi-pass membrane protein</topology>
    </subcellularLocation>
</comment>
<reference evidence="9 10" key="1">
    <citation type="submission" date="2016-10" db="EMBL/GenBank/DDBJ databases">
        <authorList>
            <person name="de Groot N.N."/>
        </authorList>
    </citation>
    <scope>NUCLEOTIDE SEQUENCE [LARGE SCALE GENOMIC DNA]</scope>
    <source>
        <strain evidence="9 10">KHGC13</strain>
    </source>
</reference>
<keyword evidence="4 8" id="KW-1278">Translocase</keyword>
<evidence type="ECO:0000256" key="1">
    <source>
        <dbReference type="ARBA" id="ARBA00004127"/>
    </source>
</evidence>
<dbReference type="GeneID" id="78354274"/>
<sequence length="194" mass="21059">MSISSLVVIVISMVLVNNYPLAQFLGICPFLGVSKDLDSAKGMGYAVVFVMVVATAATWPIMQVLNHFNIGYLQTVVFILVIAFLVQLIEMFMKKSMPSLYTALGVYLPLITTNCAVLGVCISNIDSNYNYLESLLNAFGAGVGYMLGMMLMAGVRTKFADDSHIPESWRGFPIVLTAAAIMSLSFMGFSGMFS</sequence>
<feature type="transmembrane region" description="Helical" evidence="8">
    <location>
        <begin position="68"/>
        <end position="89"/>
    </location>
</feature>
<comment type="function">
    <text evidence="8">Part of a membrane-bound complex that couples electron transfer with translocation of ions across the membrane.</text>
</comment>
<evidence type="ECO:0000256" key="5">
    <source>
        <dbReference type="ARBA" id="ARBA00022982"/>
    </source>
</evidence>
<evidence type="ECO:0000256" key="8">
    <source>
        <dbReference type="HAMAP-Rule" id="MF_00459"/>
    </source>
</evidence>
<accession>A0A1I7FR32</accession>
<dbReference type="GO" id="GO:0022900">
    <property type="term" value="P:electron transport chain"/>
    <property type="evidence" value="ECO:0007669"/>
    <property type="project" value="UniProtKB-UniRule"/>
</dbReference>
<dbReference type="Proteomes" id="UP000198817">
    <property type="component" value="Unassembled WGS sequence"/>
</dbReference>
<dbReference type="Pfam" id="PF02508">
    <property type="entry name" value="Rnf-Nqr"/>
    <property type="match status" value="1"/>
</dbReference>
<dbReference type="EMBL" id="FPBT01000003">
    <property type="protein sequence ID" value="SFU38611.1"/>
    <property type="molecule type" value="Genomic_DNA"/>
</dbReference>
<keyword evidence="7 8" id="KW-0472">Membrane</keyword>
<dbReference type="GO" id="GO:0005886">
    <property type="term" value="C:plasma membrane"/>
    <property type="evidence" value="ECO:0007669"/>
    <property type="project" value="UniProtKB-SubCell"/>
</dbReference>
<dbReference type="STRING" id="155865.SAMN05216515_10391"/>
<keyword evidence="8" id="KW-1003">Cell membrane</keyword>
<feature type="transmembrane region" description="Helical" evidence="8">
    <location>
        <begin position="6"/>
        <end position="31"/>
    </location>
</feature>
<name>A0A1I7FR32_9FIRM</name>
<keyword evidence="10" id="KW-1185">Reference proteome</keyword>
<feature type="transmembrane region" description="Helical" evidence="8">
    <location>
        <begin position="131"/>
        <end position="153"/>
    </location>
</feature>
<keyword evidence="2 8" id="KW-0813">Transport</keyword>
<dbReference type="GO" id="GO:0012505">
    <property type="term" value="C:endomembrane system"/>
    <property type="evidence" value="ECO:0007669"/>
    <property type="project" value="UniProtKB-SubCell"/>
</dbReference>
<comment type="similarity">
    <text evidence="8">Belongs to the NqrDE/RnfAE family.</text>
</comment>
<comment type="subunit">
    <text evidence="8">The complex is composed of six subunits: RnfA, RnfB, RnfC, RnfD, RnfE and RnfG.</text>
</comment>
<evidence type="ECO:0000256" key="6">
    <source>
        <dbReference type="ARBA" id="ARBA00022989"/>
    </source>
</evidence>
<dbReference type="InterPro" id="IPR011293">
    <property type="entry name" value="Ion_transpt_RnfA/RsxA"/>
</dbReference>
<evidence type="ECO:0000313" key="9">
    <source>
        <dbReference type="EMBL" id="SFU38611.1"/>
    </source>
</evidence>
<dbReference type="PANTHER" id="PTHR30335">
    <property type="entry name" value="INTEGRAL MEMBRANE PROTEIN OF SOXR-REDUCING COMPLEX"/>
    <property type="match status" value="1"/>
</dbReference>
<keyword evidence="3 8" id="KW-0812">Transmembrane</keyword>
<evidence type="ECO:0000313" key="10">
    <source>
        <dbReference type="Proteomes" id="UP000198817"/>
    </source>
</evidence>